<organism evidence="4 5">
    <name type="scientific">Blattamonas nauphoetae</name>
    <dbReference type="NCBI Taxonomy" id="2049346"/>
    <lineage>
        <taxon>Eukaryota</taxon>
        <taxon>Metamonada</taxon>
        <taxon>Preaxostyla</taxon>
        <taxon>Oxymonadida</taxon>
        <taxon>Blattamonas</taxon>
    </lineage>
</organism>
<gene>
    <name evidence="4" type="ORF">BLNAU_4571</name>
</gene>
<dbReference type="InterPro" id="IPR016024">
    <property type="entry name" value="ARM-type_fold"/>
</dbReference>
<name>A0ABQ9Y9I0_9EUKA</name>
<feature type="compositionally biased region" description="Basic residues" evidence="3">
    <location>
        <begin position="570"/>
        <end position="584"/>
    </location>
</feature>
<feature type="compositionally biased region" description="Acidic residues" evidence="3">
    <location>
        <begin position="493"/>
        <end position="514"/>
    </location>
</feature>
<accession>A0ABQ9Y9I0</accession>
<feature type="region of interest" description="Disordered" evidence="3">
    <location>
        <begin position="552"/>
        <end position="588"/>
    </location>
</feature>
<feature type="compositionally biased region" description="Basic and acidic residues" evidence="3">
    <location>
        <begin position="477"/>
        <end position="492"/>
    </location>
</feature>
<dbReference type="PANTHER" id="PTHR13389">
    <property type="entry name" value="PUMILIO HOMOLOG 3"/>
    <property type="match status" value="1"/>
</dbReference>
<dbReference type="PROSITE" id="PS50302">
    <property type="entry name" value="PUM"/>
    <property type="match status" value="1"/>
</dbReference>
<dbReference type="InterPro" id="IPR040059">
    <property type="entry name" value="PUM3"/>
</dbReference>
<dbReference type="Gene3D" id="1.25.10.10">
    <property type="entry name" value="Leucine-rich Repeat Variant"/>
    <property type="match status" value="1"/>
</dbReference>
<feature type="repeat" description="Pumilio" evidence="2">
    <location>
        <begin position="85"/>
        <end position="121"/>
    </location>
</feature>
<dbReference type="PANTHER" id="PTHR13389:SF0">
    <property type="entry name" value="PUMILIO HOMOLOG 3"/>
    <property type="match status" value="1"/>
</dbReference>
<feature type="region of interest" description="Disordered" evidence="3">
    <location>
        <begin position="477"/>
        <end position="522"/>
    </location>
</feature>
<dbReference type="InterPro" id="IPR011989">
    <property type="entry name" value="ARM-like"/>
</dbReference>
<feature type="compositionally biased region" description="Basic and acidic residues" evidence="3">
    <location>
        <begin position="743"/>
        <end position="752"/>
    </location>
</feature>
<dbReference type="InterPro" id="IPR001313">
    <property type="entry name" value="Pumilio_RNA-bd_rpt"/>
</dbReference>
<dbReference type="Proteomes" id="UP001281761">
    <property type="component" value="Unassembled WGS sequence"/>
</dbReference>
<dbReference type="SMART" id="SM00025">
    <property type="entry name" value="Pumilio"/>
    <property type="match status" value="3"/>
</dbReference>
<evidence type="ECO:0000256" key="2">
    <source>
        <dbReference type="PROSITE-ProRule" id="PRU00317"/>
    </source>
</evidence>
<dbReference type="SUPFAM" id="SSF48371">
    <property type="entry name" value="ARM repeat"/>
    <property type="match status" value="1"/>
</dbReference>
<protein>
    <submittedName>
        <fullName evidence="4">Pumilio homology domain family member 6</fullName>
    </submittedName>
</protein>
<reference evidence="4 5" key="1">
    <citation type="journal article" date="2022" name="bioRxiv">
        <title>Genomics of Preaxostyla Flagellates Illuminates Evolutionary Transitions and the Path Towards Mitochondrial Loss.</title>
        <authorList>
            <person name="Novak L.V.F."/>
            <person name="Treitli S.C."/>
            <person name="Pyrih J."/>
            <person name="Halakuc P."/>
            <person name="Pipaliya S.V."/>
            <person name="Vacek V."/>
            <person name="Brzon O."/>
            <person name="Soukal P."/>
            <person name="Eme L."/>
            <person name="Dacks J.B."/>
            <person name="Karnkowska A."/>
            <person name="Elias M."/>
            <person name="Hampl V."/>
        </authorList>
    </citation>
    <scope>NUCLEOTIDE SEQUENCE [LARGE SCALE GENOMIC DNA]</scope>
    <source>
        <strain evidence="4">NAU3</strain>
        <tissue evidence="4">Gut</tissue>
    </source>
</reference>
<feature type="region of interest" description="Disordered" evidence="3">
    <location>
        <begin position="726"/>
        <end position="766"/>
    </location>
</feature>
<keyword evidence="1" id="KW-0677">Repeat</keyword>
<proteinExistence type="predicted"/>
<evidence type="ECO:0000256" key="1">
    <source>
        <dbReference type="ARBA" id="ARBA00022737"/>
    </source>
</evidence>
<comment type="caution">
    <text evidence="4">The sequence shown here is derived from an EMBL/GenBank/DDBJ whole genome shotgun (WGS) entry which is preliminary data.</text>
</comment>
<evidence type="ECO:0000313" key="4">
    <source>
        <dbReference type="EMBL" id="KAK2960354.1"/>
    </source>
</evidence>
<evidence type="ECO:0000256" key="3">
    <source>
        <dbReference type="SAM" id="MobiDB-lite"/>
    </source>
</evidence>
<evidence type="ECO:0000313" key="5">
    <source>
        <dbReference type="Proteomes" id="UP001281761"/>
    </source>
</evidence>
<sequence length="871" mass="98480">MKGKTPERKEHRNKIQGIVTEGKNDWIKLTGKKEDKAARERRAQRLYALMKGTIPACCQQHETARYVQAVVKYGTEQHRKAVVAELHEHFHELAVSRYGAHVITAILRCGGRAEKDLVIVELMPHTYRLIRHKIGSLVIDSLYRSHCSSRQQLAFEAQIWTHHLASEEPGLPSGLALGKNAITTKTVTKQVVVKRKKDDKNQPKKNATPITKKEIVYDEKTRKKLAIQRQLLIGDPSTGRVHKNTPIPTVKQFVQAHPDRRQMVVRSLRIAAESMINKELLHRSISIFAVKGFMTLATPLHAREMAKSMRGSWIHIMDDEDGAQITLHALHLRLPRSHVLDLLQSMHTYVSKILGSKPGSRVLLFLLLSILKEPCHLNLSFPSINIPLHKLDFILNEIDADLPSLLSAPNAINTLTVLVNATFRQKTEQTVEQLIRSQLGAQAVTLMSVPLAGADYNIDENLAANKEKKERERVLKQLKGDNESDSEEHASLGEDDEEEMVVESDEEDENEDGEDRAARDGAWAGMSSFHSRFGNVLWGREVEDETDLFVMKGQNEDAEEENESEDEGIRKRKRRKQAKEKKAKKIQETKENPPLGVIVGQVFQAQLESSTNALRAIALSLIRSILLFFASEKLELEEKDITVLPRNVIGGEEKPKEEGLMLERMKKILREVVGQKTLVWVFTWLAEEQNKTNEHVDEIRRTLEPLLAEAVCGEFEVLRHAEATPKKKKGSKIQEQHYQLPTKQEKTQKGEEHEEESEESASGELSFDPFYHPATCVILKQLIHLSPSFAAHILHAMNSTISHTVHALTFSVFSDLMHPSVHVLTGLADVLPAQVCPVITSEMKKHPNITVETAQGPMKILLRVVKEWKKS</sequence>
<feature type="compositionally biased region" description="Acidic residues" evidence="3">
    <location>
        <begin position="556"/>
        <end position="566"/>
    </location>
</feature>
<dbReference type="EMBL" id="JARBJD010000023">
    <property type="protein sequence ID" value="KAK2960354.1"/>
    <property type="molecule type" value="Genomic_DNA"/>
</dbReference>
<keyword evidence="5" id="KW-1185">Reference proteome</keyword>